<sequence>MGVLMAENALPGIVVLISGSGTNLQALIDATARGEIPGRIRGVISNRPGVAGLERAARAGIPTAVVDHRAFSGREDFDRALMARIDAHDPALVVLAGFMRVLTPGFVQHYTGRLINIHPSLLPDFRGLHTHERALEAGVETHGCSIHFVNGELDGGPVIAQARVPVMADDNPESLAARVQHQEHRLYPRVVRWFCQGRLRLADDGQVHFDENPLQVPLQVDGDDPPA</sequence>
<feature type="active site" description="Proton donor" evidence="4">
    <location>
        <position position="118"/>
    </location>
</feature>
<name>A0A1I4S2H7_ECTMO</name>
<comment type="pathway">
    <text evidence="1 4">Purine metabolism; IMP biosynthesis via de novo pathway; N(2)-formyl-N(1)-(5-phospho-D-ribosyl)glycinamide from N(1)-(5-phospho-D-ribosyl)glycinamide (10-formyl THF route): step 1/1.</text>
</comment>
<evidence type="ECO:0000259" key="5">
    <source>
        <dbReference type="Pfam" id="PF00551"/>
    </source>
</evidence>
<dbReference type="CDD" id="cd08645">
    <property type="entry name" value="FMT_core_GART"/>
    <property type="match status" value="1"/>
</dbReference>
<dbReference type="InterPro" id="IPR004607">
    <property type="entry name" value="GART"/>
</dbReference>
<keyword evidence="3 4" id="KW-0658">Purine biosynthesis</keyword>
<feature type="site" description="Raises pKa of active site His" evidence="4">
    <location>
        <position position="154"/>
    </location>
</feature>
<dbReference type="EMBL" id="FOUO01000012">
    <property type="protein sequence ID" value="SFM58746.1"/>
    <property type="molecule type" value="Genomic_DNA"/>
</dbReference>
<feature type="binding site" evidence="4">
    <location>
        <position position="116"/>
    </location>
    <ligand>
        <name>(6R)-10-formyltetrahydrofolate</name>
        <dbReference type="ChEBI" id="CHEBI:195366"/>
    </ligand>
</feature>
<dbReference type="PANTHER" id="PTHR43369:SF2">
    <property type="entry name" value="PHOSPHORIBOSYLGLYCINAMIDE FORMYLTRANSFERASE"/>
    <property type="match status" value="1"/>
</dbReference>
<gene>
    <name evidence="4" type="primary">purN</name>
    <name evidence="6" type="ORF">SAMN05421721_11225</name>
</gene>
<dbReference type="EC" id="2.1.2.2" evidence="4"/>
<reference evidence="6 7" key="1">
    <citation type="submission" date="2016-10" db="EMBL/GenBank/DDBJ databases">
        <authorList>
            <person name="de Groot N.N."/>
        </authorList>
    </citation>
    <scope>NUCLEOTIDE SEQUENCE [LARGE SCALE GENOMIC DNA]</scope>
    <source>
        <strain evidence="6 7">DSM 4180</strain>
    </source>
</reference>
<evidence type="ECO:0000256" key="3">
    <source>
        <dbReference type="ARBA" id="ARBA00022755"/>
    </source>
</evidence>
<dbReference type="AlphaFoldDB" id="A0A1I4S2H7"/>
<dbReference type="SUPFAM" id="SSF53328">
    <property type="entry name" value="Formyltransferase"/>
    <property type="match status" value="1"/>
</dbReference>
<dbReference type="Pfam" id="PF00551">
    <property type="entry name" value="Formyl_trans_N"/>
    <property type="match status" value="1"/>
</dbReference>
<accession>A0A1I4S2H7</accession>
<comment type="catalytic activity">
    <reaction evidence="4">
        <text>N(1)-(5-phospho-beta-D-ribosyl)glycinamide + (6R)-10-formyltetrahydrofolate = N(2)-formyl-N(1)-(5-phospho-beta-D-ribosyl)glycinamide + (6S)-5,6,7,8-tetrahydrofolate + H(+)</text>
        <dbReference type="Rhea" id="RHEA:15053"/>
        <dbReference type="ChEBI" id="CHEBI:15378"/>
        <dbReference type="ChEBI" id="CHEBI:57453"/>
        <dbReference type="ChEBI" id="CHEBI:143788"/>
        <dbReference type="ChEBI" id="CHEBI:147286"/>
        <dbReference type="ChEBI" id="CHEBI:195366"/>
        <dbReference type="EC" id="2.1.2.2"/>
    </reaction>
</comment>
<evidence type="ECO:0000313" key="7">
    <source>
        <dbReference type="Proteomes" id="UP000199556"/>
    </source>
</evidence>
<dbReference type="Proteomes" id="UP000199556">
    <property type="component" value="Unassembled WGS sequence"/>
</dbReference>
<organism evidence="6 7">
    <name type="scientific">Ectothiorhodospira mobilis</name>
    <dbReference type="NCBI Taxonomy" id="195064"/>
    <lineage>
        <taxon>Bacteria</taxon>
        <taxon>Pseudomonadati</taxon>
        <taxon>Pseudomonadota</taxon>
        <taxon>Gammaproteobacteria</taxon>
        <taxon>Chromatiales</taxon>
        <taxon>Ectothiorhodospiraceae</taxon>
        <taxon>Ectothiorhodospira</taxon>
    </lineage>
</organism>
<dbReference type="GO" id="GO:0005829">
    <property type="term" value="C:cytosol"/>
    <property type="evidence" value="ECO:0007669"/>
    <property type="project" value="TreeGrafter"/>
</dbReference>
<proteinExistence type="inferred from homology"/>
<dbReference type="GO" id="GO:0006189">
    <property type="term" value="P:'de novo' IMP biosynthetic process"/>
    <property type="evidence" value="ECO:0007669"/>
    <property type="project" value="UniProtKB-UniRule"/>
</dbReference>
<feature type="binding site" evidence="4">
    <location>
        <position position="74"/>
    </location>
    <ligand>
        <name>(6R)-10-formyltetrahydrofolate</name>
        <dbReference type="ChEBI" id="CHEBI:195366"/>
    </ligand>
</feature>
<dbReference type="UniPathway" id="UPA00074">
    <property type="reaction ID" value="UER00126"/>
</dbReference>
<comment type="similarity">
    <text evidence="4">Belongs to the GART family.</text>
</comment>
<dbReference type="Gene3D" id="3.40.50.170">
    <property type="entry name" value="Formyl transferase, N-terminal domain"/>
    <property type="match status" value="1"/>
</dbReference>
<keyword evidence="7" id="KW-1185">Reference proteome</keyword>
<dbReference type="InterPro" id="IPR036477">
    <property type="entry name" value="Formyl_transf_N_sf"/>
</dbReference>
<dbReference type="InterPro" id="IPR002376">
    <property type="entry name" value="Formyl_transf_N"/>
</dbReference>
<evidence type="ECO:0000256" key="2">
    <source>
        <dbReference type="ARBA" id="ARBA00022679"/>
    </source>
</evidence>
<evidence type="ECO:0000256" key="4">
    <source>
        <dbReference type="HAMAP-Rule" id="MF_01930"/>
    </source>
</evidence>
<keyword evidence="2 4" id="KW-0808">Transferase</keyword>
<dbReference type="NCBIfam" id="TIGR00639">
    <property type="entry name" value="PurN"/>
    <property type="match status" value="1"/>
</dbReference>
<evidence type="ECO:0000313" key="6">
    <source>
        <dbReference type="EMBL" id="SFM58746.1"/>
    </source>
</evidence>
<dbReference type="HAMAP" id="MF_01930">
    <property type="entry name" value="PurN"/>
    <property type="match status" value="1"/>
</dbReference>
<protein>
    <recommendedName>
        <fullName evidence="4">Phosphoribosylglycinamide formyltransferase</fullName>
        <ecNumber evidence="4">2.1.2.2</ecNumber>
    </recommendedName>
    <alternativeName>
        <fullName evidence="4">5'-phosphoribosylglycinamide transformylase</fullName>
    </alternativeName>
    <alternativeName>
        <fullName evidence="4">GAR transformylase</fullName>
        <shortName evidence="4">GART</shortName>
    </alternativeName>
</protein>
<dbReference type="GO" id="GO:0004644">
    <property type="term" value="F:phosphoribosylglycinamide formyltransferase activity"/>
    <property type="evidence" value="ECO:0007669"/>
    <property type="project" value="UniProtKB-UniRule"/>
</dbReference>
<feature type="binding site" evidence="4">
    <location>
        <begin position="21"/>
        <end position="23"/>
    </location>
    <ligand>
        <name>N(1)-(5-phospho-beta-D-ribosyl)glycinamide</name>
        <dbReference type="ChEBI" id="CHEBI:143788"/>
    </ligand>
</feature>
<comment type="caution">
    <text evidence="4">Lacks conserved residue(s) required for the propagation of feature annotation.</text>
</comment>
<feature type="domain" description="Formyl transferase N-terminal" evidence="5">
    <location>
        <begin position="13"/>
        <end position="191"/>
    </location>
</feature>
<comment type="function">
    <text evidence="4">Catalyzes the transfer of a formyl group from 10-formyltetrahydrofolate to 5-phospho-ribosyl-glycinamide (GAR), producing 5-phospho-ribosyl-N-formylglycinamide (FGAR) and tetrahydrofolate.</text>
</comment>
<dbReference type="STRING" id="195064.SAMN05421721_11225"/>
<evidence type="ECO:0000256" key="1">
    <source>
        <dbReference type="ARBA" id="ARBA00005054"/>
    </source>
</evidence>
<dbReference type="PANTHER" id="PTHR43369">
    <property type="entry name" value="PHOSPHORIBOSYLGLYCINAMIDE FORMYLTRANSFERASE"/>
    <property type="match status" value="1"/>
</dbReference>